<dbReference type="PANTHER" id="PTHR11941:SF54">
    <property type="entry name" value="ENOYL-COA HYDRATASE, MITOCHONDRIAL"/>
    <property type="match status" value="1"/>
</dbReference>
<evidence type="ECO:0000256" key="3">
    <source>
        <dbReference type="RuleBase" id="RU003707"/>
    </source>
</evidence>
<dbReference type="CDD" id="cd06558">
    <property type="entry name" value="crotonase-like"/>
    <property type="match status" value="1"/>
</dbReference>
<dbReference type="RefSeq" id="WP_117383482.1">
    <property type="nucleotide sequence ID" value="NZ_QWDE01000002.1"/>
</dbReference>
<keyword evidence="5" id="KW-1185">Reference proteome</keyword>
<dbReference type="PROSITE" id="PS00166">
    <property type="entry name" value="ENOYL_COA_HYDRATASE"/>
    <property type="match status" value="1"/>
</dbReference>
<dbReference type="Proteomes" id="UP000260823">
    <property type="component" value="Unassembled WGS sequence"/>
</dbReference>
<dbReference type="OrthoDB" id="9775794at2"/>
<dbReference type="AlphaFoldDB" id="A0A3E2NPV7"/>
<proteinExistence type="inferred from homology"/>
<dbReference type="InterPro" id="IPR029045">
    <property type="entry name" value="ClpP/crotonase-like_dom_sf"/>
</dbReference>
<dbReference type="FunFam" id="3.90.226.10:FF:000009">
    <property type="entry name" value="Carnitinyl-CoA dehydratase"/>
    <property type="match status" value="1"/>
</dbReference>
<gene>
    <name evidence="4" type="ORF">DYU05_12700</name>
</gene>
<dbReference type="Gene3D" id="3.90.226.10">
    <property type="entry name" value="2-enoyl-CoA Hydratase, Chain A, domain 1"/>
    <property type="match status" value="1"/>
</dbReference>
<dbReference type="EMBL" id="QWDE01000002">
    <property type="protein sequence ID" value="RFZ83007.1"/>
    <property type="molecule type" value="Genomic_DNA"/>
</dbReference>
<organism evidence="4 5">
    <name type="scientific">Mucilaginibacter terrenus</name>
    <dbReference type="NCBI Taxonomy" id="2482727"/>
    <lineage>
        <taxon>Bacteria</taxon>
        <taxon>Pseudomonadati</taxon>
        <taxon>Bacteroidota</taxon>
        <taxon>Sphingobacteriia</taxon>
        <taxon>Sphingobacteriales</taxon>
        <taxon>Sphingobacteriaceae</taxon>
        <taxon>Mucilaginibacter</taxon>
    </lineage>
</organism>
<dbReference type="SUPFAM" id="SSF52096">
    <property type="entry name" value="ClpP/crotonase"/>
    <property type="match status" value="1"/>
</dbReference>
<dbReference type="Pfam" id="PF00378">
    <property type="entry name" value="ECH_1"/>
    <property type="match status" value="1"/>
</dbReference>
<evidence type="ECO:0000256" key="1">
    <source>
        <dbReference type="ARBA" id="ARBA00005254"/>
    </source>
</evidence>
<evidence type="ECO:0000256" key="2">
    <source>
        <dbReference type="ARBA" id="ARBA00023239"/>
    </source>
</evidence>
<evidence type="ECO:0000313" key="4">
    <source>
        <dbReference type="EMBL" id="RFZ83007.1"/>
    </source>
</evidence>
<dbReference type="InterPro" id="IPR001753">
    <property type="entry name" value="Enoyl-CoA_hydra/iso"/>
</dbReference>
<keyword evidence="2" id="KW-0456">Lyase</keyword>
<sequence>MAYENLLTEQKDRILYITINRESKLNALNRQTLQELNKAITAAIADQSVGGIIITGAGNKAFVAGADIAEFAGVDQQGGTAIAREGQSNVFDLIANSGKPIIAAVNGFALGGGLELAMACHIRIASDNAKMGLPEVTLGLIPGYGGTQRLTQLVGRGKALEMILTADMVTAEQALQSGLVNAVVPQTELLAKAEEMTAKILSRAPLALAAAIRSVNAAATDGVNGFETEITEFGQCFSTADFKEGVDAFLNKRKPLFTGK</sequence>
<dbReference type="GO" id="GO:0006635">
    <property type="term" value="P:fatty acid beta-oxidation"/>
    <property type="evidence" value="ECO:0007669"/>
    <property type="project" value="TreeGrafter"/>
</dbReference>
<accession>A0A3E2NPV7</accession>
<dbReference type="PANTHER" id="PTHR11941">
    <property type="entry name" value="ENOYL-COA HYDRATASE-RELATED"/>
    <property type="match status" value="1"/>
</dbReference>
<comment type="caution">
    <text evidence="4">The sequence shown here is derived from an EMBL/GenBank/DDBJ whole genome shotgun (WGS) entry which is preliminary data.</text>
</comment>
<name>A0A3E2NPV7_9SPHI</name>
<protein>
    <submittedName>
        <fullName evidence="4">Enoyl-CoA hydratase</fullName>
    </submittedName>
</protein>
<reference evidence="4 5" key="1">
    <citation type="submission" date="2018-08" db="EMBL/GenBank/DDBJ databases">
        <title>Mucilaginibacter terrae sp. nov., isolated from manganese diggings.</title>
        <authorList>
            <person name="Huang Y."/>
            <person name="Zhou Z."/>
        </authorList>
    </citation>
    <scope>NUCLEOTIDE SEQUENCE [LARGE SCALE GENOMIC DNA]</scope>
    <source>
        <strain evidence="4 5">ZH6</strain>
    </source>
</reference>
<comment type="similarity">
    <text evidence="1 3">Belongs to the enoyl-CoA hydratase/isomerase family.</text>
</comment>
<dbReference type="GO" id="GO:0016829">
    <property type="term" value="F:lyase activity"/>
    <property type="evidence" value="ECO:0007669"/>
    <property type="project" value="UniProtKB-KW"/>
</dbReference>
<evidence type="ECO:0000313" key="5">
    <source>
        <dbReference type="Proteomes" id="UP000260823"/>
    </source>
</evidence>
<dbReference type="InterPro" id="IPR018376">
    <property type="entry name" value="Enoyl-CoA_hyd/isom_CS"/>
</dbReference>